<dbReference type="PROSITE" id="PS50977">
    <property type="entry name" value="HTH_TETR_2"/>
    <property type="match status" value="1"/>
</dbReference>
<dbReference type="InterPro" id="IPR009057">
    <property type="entry name" value="Homeodomain-like_sf"/>
</dbReference>
<evidence type="ECO:0000259" key="5">
    <source>
        <dbReference type="PROSITE" id="PS50977"/>
    </source>
</evidence>
<keyword evidence="1" id="KW-0805">Transcription regulation</keyword>
<dbReference type="PANTHER" id="PTHR47506:SF1">
    <property type="entry name" value="HTH-TYPE TRANSCRIPTIONAL REGULATOR YJDC"/>
    <property type="match status" value="1"/>
</dbReference>
<reference evidence="6 7" key="1">
    <citation type="submission" date="2018-02" db="EMBL/GenBank/DDBJ databases">
        <title>8 Nocardia nova and 1 Nocardia cyriacigeorgica strain used for evolution to TMP-SMX.</title>
        <authorList>
            <person name="Mehta H."/>
            <person name="Weng J."/>
            <person name="Shamoo Y."/>
        </authorList>
    </citation>
    <scope>NUCLEOTIDE SEQUENCE [LARGE SCALE GENOMIC DNA]</scope>
    <source>
        <strain evidence="6 7">MDA3139</strain>
    </source>
</reference>
<dbReference type="InterPro" id="IPR001647">
    <property type="entry name" value="HTH_TetR"/>
</dbReference>
<keyword evidence="3" id="KW-0804">Transcription</keyword>
<protein>
    <submittedName>
        <fullName evidence="6">TetR family transcriptional regulator</fullName>
    </submittedName>
</protein>
<dbReference type="EMBL" id="PSZC01000002">
    <property type="protein sequence ID" value="PPJ39277.1"/>
    <property type="molecule type" value="Genomic_DNA"/>
</dbReference>
<dbReference type="RefSeq" id="WP_104374243.1">
    <property type="nucleotide sequence ID" value="NZ_PSZC01000002.1"/>
</dbReference>
<dbReference type="Proteomes" id="UP000239874">
    <property type="component" value="Unassembled WGS sequence"/>
</dbReference>
<evidence type="ECO:0000256" key="3">
    <source>
        <dbReference type="ARBA" id="ARBA00023163"/>
    </source>
</evidence>
<name>A0A2S6AVH2_9NOCA</name>
<dbReference type="Pfam" id="PF00440">
    <property type="entry name" value="TetR_N"/>
    <property type="match status" value="1"/>
</dbReference>
<feature type="domain" description="HTH tetR-type" evidence="5">
    <location>
        <begin position="31"/>
        <end position="91"/>
    </location>
</feature>
<feature type="DNA-binding region" description="H-T-H motif" evidence="4">
    <location>
        <begin position="54"/>
        <end position="73"/>
    </location>
</feature>
<comment type="caution">
    <text evidence="6">The sequence shown here is derived from an EMBL/GenBank/DDBJ whole genome shotgun (WGS) entry which is preliminary data.</text>
</comment>
<dbReference type="AlphaFoldDB" id="A0A2S6AVH2"/>
<gene>
    <name evidence="6" type="ORF">C5E45_03635</name>
</gene>
<dbReference type="GO" id="GO:0003677">
    <property type="term" value="F:DNA binding"/>
    <property type="evidence" value="ECO:0007669"/>
    <property type="project" value="UniProtKB-UniRule"/>
</dbReference>
<evidence type="ECO:0000256" key="2">
    <source>
        <dbReference type="ARBA" id="ARBA00023125"/>
    </source>
</evidence>
<accession>A0A2S6AVH2</accession>
<dbReference type="PANTHER" id="PTHR47506">
    <property type="entry name" value="TRANSCRIPTIONAL REGULATORY PROTEIN"/>
    <property type="match status" value="1"/>
</dbReference>
<dbReference type="SUPFAM" id="SSF46689">
    <property type="entry name" value="Homeodomain-like"/>
    <property type="match status" value="1"/>
</dbReference>
<evidence type="ECO:0000313" key="6">
    <source>
        <dbReference type="EMBL" id="PPJ39277.1"/>
    </source>
</evidence>
<sequence length="236" mass="25020">MSTSIATTEDRDPVIGAAVDRALSKRRADVQREVEAILDAALRVAERVAPNPPRVADIVAEAGTSNQAFYKFFSSKDELMRAVLARGTGRVHTYLSHRIGKTDKPAEQVEEWIRGVLAQVGDQTAARQSRAITIHLGDRAIAEAGAPGLDKARELLRKAVRAMGSEHVELDTNAVFELTFAVLARHSAAGSSPSAEESAHLVEFCLAAVAHGRTDTAASMLSSAGPACGAAKMKAP</sequence>
<keyword evidence="2 4" id="KW-0238">DNA-binding</keyword>
<evidence type="ECO:0000256" key="1">
    <source>
        <dbReference type="ARBA" id="ARBA00023015"/>
    </source>
</evidence>
<dbReference type="Gene3D" id="1.10.357.10">
    <property type="entry name" value="Tetracycline Repressor, domain 2"/>
    <property type="match status" value="1"/>
</dbReference>
<evidence type="ECO:0000256" key="4">
    <source>
        <dbReference type="PROSITE-ProRule" id="PRU00335"/>
    </source>
</evidence>
<proteinExistence type="predicted"/>
<dbReference type="OrthoDB" id="3469831at2"/>
<organism evidence="6 7">
    <name type="scientific">Nocardia nova</name>
    <dbReference type="NCBI Taxonomy" id="37330"/>
    <lineage>
        <taxon>Bacteria</taxon>
        <taxon>Bacillati</taxon>
        <taxon>Actinomycetota</taxon>
        <taxon>Actinomycetes</taxon>
        <taxon>Mycobacteriales</taxon>
        <taxon>Nocardiaceae</taxon>
        <taxon>Nocardia</taxon>
    </lineage>
</organism>
<evidence type="ECO:0000313" key="7">
    <source>
        <dbReference type="Proteomes" id="UP000239874"/>
    </source>
</evidence>